<sequence length="158" mass="17540">MSEVLAFVFLGSARPTEEDLQRTPMLVRRNRVAAALEWLKLNHADYADLTISKKNLETYAVTGMPVAIDYRETNEDQGNKIPSAMSKFDAENEEGTAEGPCPFTVHGLTGEEYSTLTIAGLKIRALQHLDKNGSSVGFGHEVQPESMYNNPQAYPQMF</sequence>
<name>A0A0C2YIF2_HEBCY</name>
<evidence type="ECO:0000313" key="2">
    <source>
        <dbReference type="EMBL" id="KIM40842.1"/>
    </source>
</evidence>
<keyword evidence="3" id="KW-1185">Reference proteome</keyword>
<dbReference type="HOGENOM" id="CLU_090397_0_0_1"/>
<dbReference type="EMBL" id="KN831781">
    <property type="protein sequence ID" value="KIM40842.1"/>
    <property type="molecule type" value="Genomic_DNA"/>
</dbReference>
<feature type="domain" description="DUF6570" evidence="1">
    <location>
        <begin position="1"/>
        <end position="57"/>
    </location>
</feature>
<reference evidence="3" key="2">
    <citation type="submission" date="2015-01" db="EMBL/GenBank/DDBJ databases">
        <title>Evolutionary Origins and Diversification of the Mycorrhizal Mutualists.</title>
        <authorList>
            <consortium name="DOE Joint Genome Institute"/>
            <consortium name="Mycorrhizal Genomics Consortium"/>
            <person name="Kohler A."/>
            <person name="Kuo A."/>
            <person name="Nagy L.G."/>
            <person name="Floudas D."/>
            <person name="Copeland A."/>
            <person name="Barry K.W."/>
            <person name="Cichocki N."/>
            <person name="Veneault-Fourrey C."/>
            <person name="LaButti K."/>
            <person name="Lindquist E.A."/>
            <person name="Lipzen A."/>
            <person name="Lundell T."/>
            <person name="Morin E."/>
            <person name="Murat C."/>
            <person name="Riley R."/>
            <person name="Ohm R."/>
            <person name="Sun H."/>
            <person name="Tunlid A."/>
            <person name="Henrissat B."/>
            <person name="Grigoriev I.V."/>
            <person name="Hibbett D.S."/>
            <person name="Martin F."/>
        </authorList>
    </citation>
    <scope>NUCLEOTIDE SEQUENCE [LARGE SCALE GENOMIC DNA]</scope>
    <source>
        <strain evidence="3">h7</strain>
    </source>
</reference>
<dbReference type="STRING" id="686832.A0A0C2YIF2"/>
<dbReference type="Proteomes" id="UP000053424">
    <property type="component" value="Unassembled WGS sequence"/>
</dbReference>
<proteinExistence type="predicted"/>
<dbReference type="AlphaFoldDB" id="A0A0C2YIF2"/>
<evidence type="ECO:0000313" key="3">
    <source>
        <dbReference type="Proteomes" id="UP000053424"/>
    </source>
</evidence>
<dbReference type="Pfam" id="PF20209">
    <property type="entry name" value="DUF6570"/>
    <property type="match status" value="1"/>
</dbReference>
<reference evidence="2 3" key="1">
    <citation type="submission" date="2014-04" db="EMBL/GenBank/DDBJ databases">
        <authorList>
            <consortium name="DOE Joint Genome Institute"/>
            <person name="Kuo A."/>
            <person name="Gay G."/>
            <person name="Dore J."/>
            <person name="Kohler A."/>
            <person name="Nagy L.G."/>
            <person name="Floudas D."/>
            <person name="Copeland A."/>
            <person name="Barry K.W."/>
            <person name="Cichocki N."/>
            <person name="Veneault-Fourrey C."/>
            <person name="LaButti K."/>
            <person name="Lindquist E.A."/>
            <person name="Lipzen A."/>
            <person name="Lundell T."/>
            <person name="Morin E."/>
            <person name="Murat C."/>
            <person name="Sun H."/>
            <person name="Tunlid A."/>
            <person name="Henrissat B."/>
            <person name="Grigoriev I.V."/>
            <person name="Hibbett D.S."/>
            <person name="Martin F."/>
            <person name="Nordberg H.P."/>
            <person name="Cantor M.N."/>
            <person name="Hua S.X."/>
        </authorList>
    </citation>
    <scope>NUCLEOTIDE SEQUENCE [LARGE SCALE GENOMIC DNA]</scope>
    <source>
        <strain evidence="3">h7</strain>
    </source>
</reference>
<dbReference type="OrthoDB" id="3221862at2759"/>
<gene>
    <name evidence="2" type="ORF">M413DRAFT_44362</name>
</gene>
<protein>
    <recommendedName>
        <fullName evidence="1">DUF6570 domain-containing protein</fullName>
    </recommendedName>
</protein>
<dbReference type="InterPro" id="IPR046700">
    <property type="entry name" value="DUF6570"/>
</dbReference>
<accession>A0A0C2YIF2</accession>
<organism evidence="2 3">
    <name type="scientific">Hebeloma cylindrosporum</name>
    <dbReference type="NCBI Taxonomy" id="76867"/>
    <lineage>
        <taxon>Eukaryota</taxon>
        <taxon>Fungi</taxon>
        <taxon>Dikarya</taxon>
        <taxon>Basidiomycota</taxon>
        <taxon>Agaricomycotina</taxon>
        <taxon>Agaricomycetes</taxon>
        <taxon>Agaricomycetidae</taxon>
        <taxon>Agaricales</taxon>
        <taxon>Agaricineae</taxon>
        <taxon>Hymenogastraceae</taxon>
        <taxon>Hebeloma</taxon>
    </lineage>
</organism>
<feature type="non-terminal residue" evidence="2">
    <location>
        <position position="158"/>
    </location>
</feature>
<evidence type="ECO:0000259" key="1">
    <source>
        <dbReference type="Pfam" id="PF20209"/>
    </source>
</evidence>